<evidence type="ECO:0000256" key="4">
    <source>
        <dbReference type="ARBA" id="ARBA00022884"/>
    </source>
</evidence>
<keyword evidence="6" id="KW-0699">rRNA-binding</keyword>
<evidence type="ECO:0000256" key="3">
    <source>
        <dbReference type="ARBA" id="ARBA00022741"/>
    </source>
</evidence>
<dbReference type="GO" id="GO:0043024">
    <property type="term" value="F:ribosomal small subunit binding"/>
    <property type="evidence" value="ECO:0007669"/>
    <property type="project" value="TreeGrafter"/>
</dbReference>
<dbReference type="GO" id="GO:0070181">
    <property type="term" value="F:small ribosomal subunit rRNA binding"/>
    <property type="evidence" value="ECO:0007669"/>
    <property type="project" value="UniProtKB-UniRule"/>
</dbReference>
<dbReference type="PANTHER" id="PTHR42698:SF1">
    <property type="entry name" value="GTPASE ERA, MITOCHONDRIAL"/>
    <property type="match status" value="1"/>
</dbReference>
<feature type="domain" description="KH type-2" evidence="9">
    <location>
        <begin position="210"/>
        <end position="287"/>
    </location>
</feature>
<dbReference type="Gene3D" id="3.30.300.20">
    <property type="match status" value="1"/>
</dbReference>
<evidence type="ECO:0000259" key="10">
    <source>
        <dbReference type="PROSITE" id="PS51713"/>
    </source>
</evidence>
<comment type="similarity">
    <text evidence="1 6 7 8">Belongs to the TRAFAC class TrmE-Era-EngA-EngB-Septin-like GTPase superfamily. Era GTPase family.</text>
</comment>
<protein>
    <recommendedName>
        <fullName evidence="2 6">GTPase Era</fullName>
    </recommendedName>
</protein>
<evidence type="ECO:0000259" key="9">
    <source>
        <dbReference type="PROSITE" id="PS50823"/>
    </source>
</evidence>
<dbReference type="STRING" id="637679.GCA_001550055_03228"/>
<dbReference type="InterPro" id="IPR030388">
    <property type="entry name" value="G_ERA_dom"/>
</dbReference>
<dbReference type="GO" id="GO:0000028">
    <property type="term" value="P:ribosomal small subunit assembly"/>
    <property type="evidence" value="ECO:0007669"/>
    <property type="project" value="TreeGrafter"/>
</dbReference>
<dbReference type="InterPro" id="IPR004044">
    <property type="entry name" value="KH_dom_type_2"/>
</dbReference>
<feature type="region of interest" description="G3" evidence="7">
    <location>
        <begin position="67"/>
        <end position="70"/>
    </location>
</feature>
<dbReference type="NCBIfam" id="TIGR00436">
    <property type="entry name" value="era"/>
    <property type="match status" value="1"/>
</dbReference>
<keyword evidence="5 6" id="KW-0342">GTP-binding</keyword>
<keyword evidence="6" id="KW-0963">Cytoplasm</keyword>
<gene>
    <name evidence="6" type="primary">era</name>
    <name evidence="11" type="ORF">SAMN04488071_2693</name>
</gene>
<accession>A0A1G7C7W2</accession>
<comment type="subunit">
    <text evidence="6">Monomer.</text>
</comment>
<keyword evidence="6" id="KW-1003">Cell membrane</keyword>
<dbReference type="CDD" id="cd04163">
    <property type="entry name" value="Era"/>
    <property type="match status" value="1"/>
</dbReference>
<keyword evidence="3 6" id="KW-0547">Nucleotide-binding</keyword>
<dbReference type="GO" id="GO:0005525">
    <property type="term" value="F:GTP binding"/>
    <property type="evidence" value="ECO:0007669"/>
    <property type="project" value="UniProtKB-UniRule"/>
</dbReference>
<dbReference type="EMBL" id="FNAK01000006">
    <property type="protein sequence ID" value="SDE35408.1"/>
    <property type="molecule type" value="Genomic_DNA"/>
</dbReference>
<evidence type="ECO:0000256" key="8">
    <source>
        <dbReference type="RuleBase" id="RU003761"/>
    </source>
</evidence>
<sequence>MTEAATPETRCGFVALIGAPNAGKSTLLNAMVGAKVAIVTHKVQTTRTRITGIAMEDDHNAQLVFIDTPGIFQPKRRLDRAMVNAAWKGSEDAEETVLLIDAKKGLSEEVERIVKALKDAGRKVHLAINKIDTVRRDSLLALAQELSETGVFDEIFMISAMKGDGVADLKAFLAKRAPVGPWMYPEDQVADVTMRILAAEVTREKVFLRLHDELPYATTVETEKWEERKDGSVRIEQVIHVQRETQKGIVIGKGGTMLKMLGQMAREELEEMFDRKVHLFLHVRVTERWAEDRTMYQDMGLDFVE</sequence>
<evidence type="ECO:0000256" key="6">
    <source>
        <dbReference type="HAMAP-Rule" id="MF_00367"/>
    </source>
</evidence>
<feature type="binding site" evidence="6">
    <location>
        <begin position="18"/>
        <end position="25"/>
    </location>
    <ligand>
        <name>GTP</name>
        <dbReference type="ChEBI" id="CHEBI:37565"/>
    </ligand>
</feature>
<dbReference type="PANTHER" id="PTHR42698">
    <property type="entry name" value="GTPASE ERA"/>
    <property type="match status" value="1"/>
</dbReference>
<dbReference type="NCBIfam" id="TIGR00231">
    <property type="entry name" value="small_GTP"/>
    <property type="match status" value="1"/>
</dbReference>
<feature type="region of interest" description="G4" evidence="7">
    <location>
        <begin position="129"/>
        <end position="132"/>
    </location>
</feature>
<keyword evidence="6" id="KW-0690">Ribosome biogenesis</keyword>
<dbReference type="RefSeq" id="WP_068306967.1">
    <property type="nucleotide sequence ID" value="NZ_FNAK01000006.1"/>
</dbReference>
<evidence type="ECO:0000256" key="1">
    <source>
        <dbReference type="ARBA" id="ARBA00007921"/>
    </source>
</evidence>
<keyword evidence="4 6" id="KW-0694">RNA-binding</keyword>
<evidence type="ECO:0000313" key="11">
    <source>
        <dbReference type="EMBL" id="SDE35408.1"/>
    </source>
</evidence>
<dbReference type="SUPFAM" id="SSF54814">
    <property type="entry name" value="Prokaryotic type KH domain (KH-domain type II)"/>
    <property type="match status" value="1"/>
</dbReference>
<evidence type="ECO:0000256" key="7">
    <source>
        <dbReference type="PROSITE-ProRule" id="PRU01050"/>
    </source>
</evidence>
<reference evidence="11 12" key="1">
    <citation type="submission" date="2016-10" db="EMBL/GenBank/DDBJ databases">
        <authorList>
            <person name="de Groot N.N."/>
        </authorList>
    </citation>
    <scope>NUCLEOTIDE SEQUENCE [LARGE SCALE GENOMIC DNA]</scope>
    <source>
        <strain evidence="11 12">CGMCC 1.9109</strain>
    </source>
</reference>
<dbReference type="NCBIfam" id="NF000908">
    <property type="entry name" value="PRK00089.1"/>
    <property type="match status" value="1"/>
</dbReference>
<dbReference type="InterPro" id="IPR005225">
    <property type="entry name" value="Small_GTP-bd"/>
</dbReference>
<proteinExistence type="inferred from homology"/>
<dbReference type="Pfam" id="PF07650">
    <property type="entry name" value="KH_2"/>
    <property type="match status" value="1"/>
</dbReference>
<dbReference type="InterPro" id="IPR006073">
    <property type="entry name" value="GTP-bd"/>
</dbReference>
<dbReference type="GO" id="GO:0005829">
    <property type="term" value="C:cytosol"/>
    <property type="evidence" value="ECO:0007669"/>
    <property type="project" value="TreeGrafter"/>
</dbReference>
<dbReference type="InterPro" id="IPR015946">
    <property type="entry name" value="KH_dom-like_a/b"/>
</dbReference>
<keyword evidence="6" id="KW-0472">Membrane</keyword>
<dbReference type="PROSITE" id="PS51713">
    <property type="entry name" value="G_ERA"/>
    <property type="match status" value="1"/>
</dbReference>
<evidence type="ECO:0000313" key="12">
    <source>
        <dbReference type="Proteomes" id="UP000183685"/>
    </source>
</evidence>
<feature type="binding site" evidence="6">
    <location>
        <begin position="67"/>
        <end position="71"/>
    </location>
    <ligand>
        <name>GTP</name>
        <dbReference type="ChEBI" id="CHEBI:37565"/>
    </ligand>
</feature>
<feature type="binding site" evidence="6">
    <location>
        <begin position="129"/>
        <end position="132"/>
    </location>
    <ligand>
        <name>GTP</name>
        <dbReference type="ChEBI" id="CHEBI:37565"/>
    </ligand>
</feature>
<name>A0A1G7C7W2_9PROT</name>
<dbReference type="HAMAP" id="MF_00367">
    <property type="entry name" value="GTPase_Era"/>
    <property type="match status" value="1"/>
</dbReference>
<feature type="region of interest" description="G2" evidence="7">
    <location>
        <begin position="44"/>
        <end position="48"/>
    </location>
</feature>
<dbReference type="PROSITE" id="PS50823">
    <property type="entry name" value="KH_TYPE_2"/>
    <property type="match status" value="1"/>
</dbReference>
<comment type="subcellular location">
    <subcellularLocation>
        <location evidence="6">Cytoplasm</location>
    </subcellularLocation>
    <subcellularLocation>
        <location evidence="6">Cell membrane</location>
        <topology evidence="6">Peripheral membrane protein</topology>
    </subcellularLocation>
</comment>
<dbReference type="Gene3D" id="3.40.50.300">
    <property type="entry name" value="P-loop containing nucleotide triphosphate hydrolases"/>
    <property type="match status" value="1"/>
</dbReference>
<comment type="function">
    <text evidence="6">An essential GTPase that binds both GDP and GTP, with rapid nucleotide exchange. Plays a role in 16S rRNA processing and 30S ribosomal subunit biogenesis and possibly also in cell cycle regulation and energy metabolism.</text>
</comment>
<dbReference type="SUPFAM" id="SSF52540">
    <property type="entry name" value="P-loop containing nucleoside triphosphate hydrolases"/>
    <property type="match status" value="1"/>
</dbReference>
<dbReference type="InterPro" id="IPR005662">
    <property type="entry name" value="GTPase_Era-like"/>
</dbReference>
<dbReference type="AlphaFoldDB" id="A0A1G7C7W2"/>
<dbReference type="OrthoDB" id="9805918at2"/>
<feature type="domain" description="Era-type G" evidence="10">
    <location>
        <begin position="10"/>
        <end position="179"/>
    </location>
</feature>
<organism evidence="11 12">
    <name type="scientific">Kordiimonas lacus</name>
    <dbReference type="NCBI Taxonomy" id="637679"/>
    <lineage>
        <taxon>Bacteria</taxon>
        <taxon>Pseudomonadati</taxon>
        <taxon>Pseudomonadota</taxon>
        <taxon>Alphaproteobacteria</taxon>
        <taxon>Kordiimonadales</taxon>
        <taxon>Kordiimonadaceae</taxon>
        <taxon>Kordiimonas</taxon>
    </lineage>
</organism>
<dbReference type="GO" id="GO:0003924">
    <property type="term" value="F:GTPase activity"/>
    <property type="evidence" value="ECO:0007669"/>
    <property type="project" value="UniProtKB-UniRule"/>
</dbReference>
<evidence type="ECO:0000256" key="2">
    <source>
        <dbReference type="ARBA" id="ARBA00020484"/>
    </source>
</evidence>
<dbReference type="InterPro" id="IPR027417">
    <property type="entry name" value="P-loop_NTPase"/>
</dbReference>
<evidence type="ECO:0000256" key="5">
    <source>
        <dbReference type="ARBA" id="ARBA00023134"/>
    </source>
</evidence>
<keyword evidence="12" id="KW-1185">Reference proteome</keyword>
<dbReference type="GO" id="GO:0005886">
    <property type="term" value="C:plasma membrane"/>
    <property type="evidence" value="ECO:0007669"/>
    <property type="project" value="UniProtKB-SubCell"/>
</dbReference>
<dbReference type="Pfam" id="PF01926">
    <property type="entry name" value="MMR_HSR1"/>
    <property type="match status" value="1"/>
</dbReference>
<dbReference type="Proteomes" id="UP000183685">
    <property type="component" value="Unassembled WGS sequence"/>
</dbReference>
<dbReference type="CDD" id="cd22534">
    <property type="entry name" value="KH-II_Era"/>
    <property type="match status" value="1"/>
</dbReference>
<feature type="region of interest" description="G1" evidence="7">
    <location>
        <begin position="18"/>
        <end position="25"/>
    </location>
</feature>
<feature type="region of interest" description="G5" evidence="7">
    <location>
        <begin position="158"/>
        <end position="160"/>
    </location>
</feature>
<dbReference type="InterPro" id="IPR009019">
    <property type="entry name" value="KH_sf_prok-type"/>
</dbReference>